<sequence>MGETPISSVDFQQIENNSVSVGGSVDQYQNGETSYHHHDMSWRWVGGPTGDWSNSENWALFDSAGHVVDTSTTGSPAIPQSQQNADVNVGASGNSTSPVTIVANAPIYNQFRSLSVWQSGTLKITAQGSNGTHGNVFAVAGFENDGTIIVDTPSRVDFGGVTMNRDNGTITIMNNHGNVIFDDGNLNSSGTVNLINASLGNAGQPVWVSGTVNLQNNSSIFLNSGYGATLNVDPATVNTIYMQDNGFLNTGIDGTNNQTAVINGVSENTRFGIAGLNTAPTSATYTANQDGSYTLQITMANGSNLTYNALHMAEGYTPPAKLTIVQDSATSGWDIEDTSSIGGTGGHYTDNSLHQQMTAVATNATNAGGDTSQYISTPESFHQHDMSWQWTGANSSDWNDFKNWTLLDSNGHVVDTSNTDYWTDNPIPQSQQNADVNIGVMDSTAAPSIVVDNVADYNQIRSLSIWQSGVLKITAQAGSGYVGNVFATAGFENSGSIIIDTPSNVELGGVTMNRESGTITIMNNQGNVTLDNGALNNGGTLNLINASLGTVDKPVWVQGGTINMAKNSTLFAQPGISYSSAVTINVDPTTVNTVYINDSGDKANAGNVVLNGVSQNTIFGIANLTAKPVSAVYTPNSDDTSYTLTVKLTNGQTVTYGSITPAAGYVPSTTKIVEDPSNHGWLIEDGNFTACFLSGSMIRTPNGDVAIENISLGTQISVFDWKNNREVTRSVVWVAKAHTTARSSVPVDEAGYPVRVLKNAISDGVPYKDMLITPEHCLFFEERFVPVRMLVNGRSIFYDTSITSYDYYHVETEEHSVITADGMLTESYLDTGNRSSFRQEGAVAALRAIGTRNWEEDAAAPLCVARNVVEPLFHALEARESVVEGCQMPTSVPVMTREANLHLIMSNGAVIRPIRYDNGAYSFMLPAGVDAVRIVSRTSRPSDVIGPFVDDRRALGVSVSTIRFIGSTVQRRITTHLTAAQDGWYESNSQNAPVWTDGNALLPLSAQTQSKMGMLIITVHAAEAYRVEPELTAQAMALSA</sequence>
<dbReference type="Gene3D" id="2.170.16.10">
    <property type="entry name" value="Hedgehog/Intein (Hint) domain"/>
    <property type="match status" value="1"/>
</dbReference>
<dbReference type="SUPFAM" id="SSF51294">
    <property type="entry name" value="Hedgehog/intein (Hint) domain"/>
    <property type="match status" value="1"/>
</dbReference>
<dbReference type="AlphaFoldDB" id="A0A4Y3TLU8"/>
<dbReference type="OrthoDB" id="7284755at2"/>
<organism evidence="2 3">
    <name type="scientific">Acetobacter orleanensis</name>
    <dbReference type="NCBI Taxonomy" id="104099"/>
    <lineage>
        <taxon>Bacteria</taxon>
        <taxon>Pseudomonadati</taxon>
        <taxon>Pseudomonadota</taxon>
        <taxon>Alphaproteobacteria</taxon>
        <taxon>Acetobacterales</taxon>
        <taxon>Acetobacteraceae</taxon>
        <taxon>Acetobacter</taxon>
    </lineage>
</organism>
<evidence type="ECO:0000259" key="1">
    <source>
        <dbReference type="Pfam" id="PF13403"/>
    </source>
</evidence>
<reference evidence="2 3" key="1">
    <citation type="submission" date="2019-06" db="EMBL/GenBank/DDBJ databases">
        <title>Whole genome shotgun sequence of Acetobacter orleanensis NBRC 13752.</title>
        <authorList>
            <person name="Hosoyama A."/>
            <person name="Uohara A."/>
            <person name="Ohji S."/>
            <person name="Ichikawa N."/>
        </authorList>
    </citation>
    <scope>NUCLEOTIDE SEQUENCE [LARGE SCALE GENOMIC DNA]</scope>
    <source>
        <strain evidence="2 3">NBRC 13752</strain>
    </source>
</reference>
<feature type="domain" description="Hedgehog/Intein (Hint)" evidence="1">
    <location>
        <begin position="691"/>
        <end position="831"/>
    </location>
</feature>
<evidence type="ECO:0000313" key="2">
    <source>
        <dbReference type="EMBL" id="GEB82744.1"/>
    </source>
</evidence>
<name>A0A4Y3TLU8_9PROT</name>
<keyword evidence="3" id="KW-1185">Reference proteome</keyword>
<evidence type="ECO:0000313" key="3">
    <source>
        <dbReference type="Proteomes" id="UP000317617"/>
    </source>
</evidence>
<accession>A0A4Y3TLU8</accession>
<gene>
    <name evidence="2" type="ORF">AOR01nite_12210</name>
</gene>
<dbReference type="EMBL" id="BJMU01000004">
    <property type="protein sequence ID" value="GEB82744.1"/>
    <property type="molecule type" value="Genomic_DNA"/>
</dbReference>
<dbReference type="InterPro" id="IPR028992">
    <property type="entry name" value="Hedgehog/Intein_dom"/>
</dbReference>
<dbReference type="Proteomes" id="UP000317617">
    <property type="component" value="Unassembled WGS sequence"/>
</dbReference>
<dbReference type="RefSeq" id="WP_048835528.1">
    <property type="nucleotide sequence ID" value="NZ_BJMU01000004.1"/>
</dbReference>
<comment type="caution">
    <text evidence="2">The sequence shown here is derived from an EMBL/GenBank/DDBJ whole genome shotgun (WGS) entry which is preliminary data.</text>
</comment>
<proteinExistence type="predicted"/>
<dbReference type="InterPro" id="IPR036844">
    <property type="entry name" value="Hint_dom_sf"/>
</dbReference>
<dbReference type="STRING" id="104099.AD949_10170"/>
<protein>
    <recommendedName>
        <fullName evidence="1">Hedgehog/Intein (Hint) domain-containing protein</fullName>
    </recommendedName>
</protein>
<dbReference type="Pfam" id="PF13403">
    <property type="entry name" value="Hint_2"/>
    <property type="match status" value="1"/>
</dbReference>